<accession>A0A0D7B296</accession>
<name>A0A0D7B296_9AGAR</name>
<sequence length="339" mass="38155">MAQCLLDLNYDVLGLICRCVQLIPLSRSSVLSPAGKRTTAIKALSCTGKTLRAMCAPLLFEHIEISFSGNRQGVSFEDYIRDMQQGWSGVIAHSARSLFIGVFFGDPSDTSRQTITQFVAETIFAIPRLERLTVHDLDGLSLWDALNTKKHAFRLLSIRELALAQDQWRMIEACPNAQSLEVTEWDDADDLSRLIETAGLLPHLMIFSYHAFSDHEHTTVHLNKLAHYAPGLQKLVIGDGGGYNKGVIPGAGNFRQLKSLVLPSLENLGLGYRHPQNRNAFLGRHGNELRRKLRTHEIQLRKKLSQEAFQTCRSLQTLWIGESVKVFRPVGEEDYQYNI</sequence>
<dbReference type="InterPro" id="IPR032675">
    <property type="entry name" value="LRR_dom_sf"/>
</dbReference>
<dbReference type="EMBL" id="KN880642">
    <property type="protein sequence ID" value="KIY64320.1"/>
    <property type="molecule type" value="Genomic_DNA"/>
</dbReference>
<keyword evidence="2" id="KW-1185">Reference proteome</keyword>
<evidence type="ECO:0000313" key="2">
    <source>
        <dbReference type="Proteomes" id="UP000054007"/>
    </source>
</evidence>
<proteinExistence type="predicted"/>
<gene>
    <name evidence="1" type="ORF">CYLTODRAFT_425328</name>
</gene>
<dbReference type="Proteomes" id="UP000054007">
    <property type="component" value="Unassembled WGS sequence"/>
</dbReference>
<evidence type="ECO:0000313" key="1">
    <source>
        <dbReference type="EMBL" id="KIY64320.1"/>
    </source>
</evidence>
<reference evidence="1 2" key="1">
    <citation type="journal article" date="2015" name="Fungal Genet. Biol.">
        <title>Evolution of novel wood decay mechanisms in Agaricales revealed by the genome sequences of Fistulina hepatica and Cylindrobasidium torrendii.</title>
        <authorList>
            <person name="Floudas D."/>
            <person name="Held B.W."/>
            <person name="Riley R."/>
            <person name="Nagy L.G."/>
            <person name="Koehler G."/>
            <person name="Ransdell A.S."/>
            <person name="Younus H."/>
            <person name="Chow J."/>
            <person name="Chiniquy J."/>
            <person name="Lipzen A."/>
            <person name="Tritt A."/>
            <person name="Sun H."/>
            <person name="Haridas S."/>
            <person name="LaButti K."/>
            <person name="Ohm R.A."/>
            <person name="Kues U."/>
            <person name="Blanchette R.A."/>
            <person name="Grigoriev I.V."/>
            <person name="Minto R.E."/>
            <person name="Hibbett D.S."/>
        </authorList>
    </citation>
    <scope>NUCLEOTIDE SEQUENCE [LARGE SCALE GENOMIC DNA]</scope>
    <source>
        <strain evidence="1 2">FP15055 ss-10</strain>
    </source>
</reference>
<organism evidence="1 2">
    <name type="scientific">Cylindrobasidium torrendii FP15055 ss-10</name>
    <dbReference type="NCBI Taxonomy" id="1314674"/>
    <lineage>
        <taxon>Eukaryota</taxon>
        <taxon>Fungi</taxon>
        <taxon>Dikarya</taxon>
        <taxon>Basidiomycota</taxon>
        <taxon>Agaricomycotina</taxon>
        <taxon>Agaricomycetes</taxon>
        <taxon>Agaricomycetidae</taxon>
        <taxon>Agaricales</taxon>
        <taxon>Marasmiineae</taxon>
        <taxon>Physalacriaceae</taxon>
        <taxon>Cylindrobasidium</taxon>
    </lineage>
</organism>
<protein>
    <submittedName>
        <fullName evidence="1">Uncharacterized protein</fullName>
    </submittedName>
</protein>
<dbReference type="OrthoDB" id="2848819at2759"/>
<dbReference type="Gene3D" id="3.80.10.10">
    <property type="entry name" value="Ribonuclease Inhibitor"/>
    <property type="match status" value="1"/>
</dbReference>
<feature type="non-terminal residue" evidence="1">
    <location>
        <position position="339"/>
    </location>
</feature>
<dbReference type="AlphaFoldDB" id="A0A0D7B296"/>